<dbReference type="eggNOG" id="COG1252">
    <property type="taxonomic scope" value="Bacteria"/>
</dbReference>
<organism evidence="12 13">
    <name type="scientific">Dysgonomonas mossii DSM 22836</name>
    <dbReference type="NCBI Taxonomy" id="742767"/>
    <lineage>
        <taxon>Bacteria</taxon>
        <taxon>Pseudomonadati</taxon>
        <taxon>Bacteroidota</taxon>
        <taxon>Bacteroidia</taxon>
        <taxon>Bacteroidales</taxon>
        <taxon>Dysgonomonadaceae</taxon>
        <taxon>Dysgonomonas</taxon>
    </lineage>
</organism>
<dbReference type="InterPro" id="IPR023753">
    <property type="entry name" value="FAD/NAD-binding_dom"/>
</dbReference>
<keyword evidence="7" id="KW-0520">NAD</keyword>
<dbReference type="EMBL" id="ADLW01000019">
    <property type="protein sequence ID" value="EGK05010.1"/>
    <property type="molecule type" value="Genomic_DNA"/>
</dbReference>
<protein>
    <recommendedName>
        <fullName evidence="2">NADH:ubiquinone reductase (non-electrogenic)</fullName>
        <ecNumber evidence="2">1.6.5.9</ecNumber>
    </recommendedName>
</protein>
<keyword evidence="3" id="KW-0285">Flavoprotein</keyword>
<dbReference type="PANTHER" id="PTHR43706:SF47">
    <property type="entry name" value="EXTERNAL NADH-UBIQUINONE OXIDOREDUCTASE 1, MITOCHONDRIAL-RELATED"/>
    <property type="match status" value="1"/>
</dbReference>
<name>F8X4K4_9BACT</name>
<feature type="transmembrane region" description="Helical" evidence="9">
    <location>
        <begin position="375"/>
        <end position="393"/>
    </location>
</feature>
<keyword evidence="6" id="KW-0560">Oxidoreductase</keyword>
<evidence type="ECO:0000256" key="1">
    <source>
        <dbReference type="ARBA" id="ARBA00005272"/>
    </source>
</evidence>
<keyword evidence="9" id="KW-0812">Transmembrane</keyword>
<keyword evidence="9" id="KW-0472">Membrane</keyword>
<feature type="domain" description="FAD/NAD(P)-binding" evidence="10">
    <location>
        <begin position="15"/>
        <end position="332"/>
    </location>
</feature>
<sequence length="442" mass="49795">MIIKANLPDSGKKKRLVIIGGGFAGLELAKRADKNQYQVVLIDKNNYYQFQPLFYQVAIGGLEPSSISYPYRKNFQKNKDFHFRMCEALSVNTSDKKIETNIGIITYDLLVIATGCDTNYFGNTDLIENTFSLKSVSESLLMRNRILLSFEESLITTDEEKRKELLTFVIVGGGATGVELAGALADMRRTVLPRDYPEIDFTKMEIHLVNAGSRLLAGMSEQASETALKTLLDRGVIVYQEKSVKSVESPYVNIADGTQIRSRNVFWVAGVKPNSLAGLDETAYNRGRLVVNEYNQVNGYKDIFSIGDTSLQTSESYPVGHPQVAQVALQMAKQLAKNINKGESDNWDKFVYVDKGSLATIGRNAAVADLGKLRFGGWVAWWLWLLVHILSIVGMRNKVSVFIDWVWSYLNYDVSLRLLIRPKFNDMYKDKRTKQSNEQIQT</sequence>
<evidence type="ECO:0000259" key="10">
    <source>
        <dbReference type="Pfam" id="PF07992"/>
    </source>
</evidence>
<accession>F8X4K4</accession>
<evidence type="ECO:0000256" key="9">
    <source>
        <dbReference type="SAM" id="Phobius"/>
    </source>
</evidence>
<dbReference type="InterPro" id="IPR054585">
    <property type="entry name" value="NDH2-like_C"/>
</dbReference>
<dbReference type="Pfam" id="PF22366">
    <property type="entry name" value="NDH2_C"/>
    <property type="match status" value="1"/>
</dbReference>
<dbReference type="InterPro" id="IPR045024">
    <property type="entry name" value="NDH-2"/>
</dbReference>
<keyword evidence="4" id="KW-0274">FAD</keyword>
<dbReference type="STRING" id="742767.HMPREF9456_03163"/>
<dbReference type="InterPro" id="IPR036188">
    <property type="entry name" value="FAD/NAD-bd_sf"/>
</dbReference>
<evidence type="ECO:0000256" key="8">
    <source>
        <dbReference type="ARBA" id="ARBA00047599"/>
    </source>
</evidence>
<evidence type="ECO:0000256" key="6">
    <source>
        <dbReference type="ARBA" id="ARBA00023002"/>
    </source>
</evidence>
<dbReference type="GO" id="GO:0050136">
    <property type="term" value="F:NADH dehydrogenase (quinone) (non-electrogenic) activity"/>
    <property type="evidence" value="ECO:0007669"/>
    <property type="project" value="UniProtKB-EC"/>
</dbReference>
<feature type="domain" description="External alternative NADH-ubiquinone oxidoreductase-like C-terminal" evidence="11">
    <location>
        <begin position="355"/>
        <end position="410"/>
    </location>
</feature>
<gene>
    <name evidence="12" type="ORF">HMPREF9456_03163</name>
</gene>
<keyword evidence="5" id="KW-0809">Transit peptide</keyword>
<dbReference type="RefSeq" id="WP_006844530.1">
    <property type="nucleotide sequence ID" value="NZ_AQWJ01000010.1"/>
</dbReference>
<dbReference type="HOGENOM" id="CLU_021377_7_1_10"/>
<evidence type="ECO:0000256" key="2">
    <source>
        <dbReference type="ARBA" id="ARBA00012637"/>
    </source>
</evidence>
<evidence type="ECO:0000256" key="5">
    <source>
        <dbReference type="ARBA" id="ARBA00022946"/>
    </source>
</evidence>
<dbReference type="EC" id="1.6.5.9" evidence="2"/>
<dbReference type="PRINTS" id="PR00411">
    <property type="entry name" value="PNDRDTASEI"/>
</dbReference>
<dbReference type="PRINTS" id="PR00368">
    <property type="entry name" value="FADPNR"/>
</dbReference>
<evidence type="ECO:0000313" key="12">
    <source>
        <dbReference type="EMBL" id="EGK05010.1"/>
    </source>
</evidence>
<proteinExistence type="inferred from homology"/>
<dbReference type="SUPFAM" id="SSF51905">
    <property type="entry name" value="FAD/NAD(P)-binding domain"/>
    <property type="match status" value="2"/>
</dbReference>
<dbReference type="AlphaFoldDB" id="F8X4K4"/>
<comment type="caution">
    <text evidence="12">The sequence shown here is derived from an EMBL/GenBank/DDBJ whole genome shotgun (WGS) entry which is preliminary data.</text>
</comment>
<evidence type="ECO:0000313" key="13">
    <source>
        <dbReference type="Proteomes" id="UP000006420"/>
    </source>
</evidence>
<comment type="catalytic activity">
    <reaction evidence="8">
        <text>a quinone + NADH + H(+) = a quinol + NAD(+)</text>
        <dbReference type="Rhea" id="RHEA:46160"/>
        <dbReference type="ChEBI" id="CHEBI:15378"/>
        <dbReference type="ChEBI" id="CHEBI:24646"/>
        <dbReference type="ChEBI" id="CHEBI:57540"/>
        <dbReference type="ChEBI" id="CHEBI:57945"/>
        <dbReference type="ChEBI" id="CHEBI:132124"/>
        <dbReference type="EC" id="1.6.5.9"/>
    </reaction>
</comment>
<reference evidence="12 13" key="1">
    <citation type="submission" date="2011-04" db="EMBL/GenBank/DDBJ databases">
        <title>The Genome Sequence of Dysgonomonas mossii DSM 22836.</title>
        <authorList>
            <consortium name="The Broad Institute Genome Sequencing Platform"/>
            <person name="Earl A."/>
            <person name="Ward D."/>
            <person name="Feldgarden M."/>
            <person name="Gevers D."/>
            <person name="Pudlo N."/>
            <person name="Martens E."/>
            <person name="Allen-Vercoe E."/>
            <person name="Young S.K."/>
            <person name="Zeng Q."/>
            <person name="Gargeya S."/>
            <person name="Fitzgerald M."/>
            <person name="Haas B."/>
            <person name="Abouelleil A."/>
            <person name="Alvarado L."/>
            <person name="Arachchi H.M."/>
            <person name="Berlin A."/>
            <person name="Brown A."/>
            <person name="Chapman S.B."/>
            <person name="Chen Z."/>
            <person name="Dunbar C."/>
            <person name="Freedman E."/>
            <person name="Gearin G."/>
            <person name="Gellesch M."/>
            <person name="Goldberg J."/>
            <person name="Griggs A."/>
            <person name="Gujja S."/>
            <person name="Heiman D."/>
            <person name="Howarth C."/>
            <person name="Larson L."/>
            <person name="Lui A."/>
            <person name="MacDonald P.J.P."/>
            <person name="Mehta T."/>
            <person name="Montmayeur A."/>
            <person name="Murphy C."/>
            <person name="Neiman D."/>
            <person name="Pearson M."/>
            <person name="Priest M."/>
            <person name="Roberts A."/>
            <person name="Saif S."/>
            <person name="Shea T."/>
            <person name="Shenoy N."/>
            <person name="Sisk P."/>
            <person name="Stolte C."/>
            <person name="Sykes S."/>
            <person name="Yandava C."/>
            <person name="Wortman J."/>
            <person name="Nusbaum C."/>
            <person name="Birren B."/>
        </authorList>
    </citation>
    <scope>NUCLEOTIDE SEQUENCE [LARGE SCALE GENOMIC DNA]</scope>
    <source>
        <strain evidence="12 13">DSM 22836</strain>
    </source>
</reference>
<keyword evidence="9" id="KW-1133">Transmembrane helix</keyword>
<comment type="similarity">
    <text evidence="1">Belongs to the NADH dehydrogenase family.</text>
</comment>
<dbReference type="Proteomes" id="UP000006420">
    <property type="component" value="Unassembled WGS sequence"/>
</dbReference>
<dbReference type="PANTHER" id="PTHR43706">
    <property type="entry name" value="NADH DEHYDROGENASE"/>
    <property type="match status" value="1"/>
</dbReference>
<evidence type="ECO:0000256" key="4">
    <source>
        <dbReference type="ARBA" id="ARBA00022827"/>
    </source>
</evidence>
<keyword evidence="13" id="KW-1185">Reference proteome</keyword>
<evidence type="ECO:0000259" key="11">
    <source>
        <dbReference type="Pfam" id="PF22366"/>
    </source>
</evidence>
<evidence type="ECO:0000256" key="3">
    <source>
        <dbReference type="ARBA" id="ARBA00022630"/>
    </source>
</evidence>
<dbReference type="GeneID" id="78083766"/>
<evidence type="ECO:0000256" key="7">
    <source>
        <dbReference type="ARBA" id="ARBA00023027"/>
    </source>
</evidence>
<dbReference type="OrthoDB" id="9781621at2"/>
<dbReference type="Pfam" id="PF07992">
    <property type="entry name" value="Pyr_redox_2"/>
    <property type="match status" value="1"/>
</dbReference>
<dbReference type="Gene3D" id="3.50.50.100">
    <property type="match status" value="1"/>
</dbReference>